<evidence type="ECO:0000313" key="1">
    <source>
        <dbReference type="EMBL" id="NYD21260.1"/>
    </source>
</evidence>
<dbReference type="PROSITE" id="PS51318">
    <property type="entry name" value="TAT"/>
    <property type="match status" value="1"/>
</dbReference>
<dbReference type="Proteomes" id="UP000521922">
    <property type="component" value="Unassembled WGS sequence"/>
</dbReference>
<protein>
    <submittedName>
        <fullName evidence="1">Uncharacterized protein with LGFP repeats</fullName>
    </submittedName>
</protein>
<reference evidence="1 2" key="1">
    <citation type="submission" date="2020-07" db="EMBL/GenBank/DDBJ databases">
        <title>Sequencing the genomes of 1000 actinobacteria strains.</title>
        <authorList>
            <person name="Klenk H.-P."/>
        </authorList>
    </citation>
    <scope>NUCLEOTIDE SEQUENCE [LARGE SCALE GENOMIC DNA]</scope>
    <source>
        <strain evidence="1 2">DSM 7487</strain>
    </source>
</reference>
<dbReference type="RefSeq" id="WP_179749436.1">
    <property type="nucleotide sequence ID" value="NZ_BAAAGN010000006.1"/>
</dbReference>
<dbReference type="NCBIfam" id="TIGR01409">
    <property type="entry name" value="TAT_signal_seq"/>
    <property type="match status" value="1"/>
</dbReference>
<proteinExistence type="predicted"/>
<dbReference type="InterPro" id="IPR019546">
    <property type="entry name" value="TAT_signal_bac_arc"/>
</dbReference>
<dbReference type="AlphaFoldDB" id="A0A7Y9ASK0"/>
<dbReference type="EMBL" id="JACCBB010000001">
    <property type="protein sequence ID" value="NYD21260.1"/>
    <property type="molecule type" value="Genomic_DNA"/>
</dbReference>
<dbReference type="InterPro" id="IPR006311">
    <property type="entry name" value="TAT_signal"/>
</dbReference>
<accession>A0A7Y9ASK0</accession>
<name>A0A7Y9ASK0_9ACTN</name>
<comment type="caution">
    <text evidence="1">The sequence shown here is derived from an EMBL/GenBank/DDBJ whole genome shotgun (WGS) entry which is preliminary data.</text>
</comment>
<sequence length="582" mass="61536">MNVADRVLGTVTTFLAARTSRRGFLTRTALVGSALSVGPWGFLTRPQSAYAAVCGIDSTCSSGYTVFCATVNNGVNRCPPGSLVGGWWKSDGSGFCCGGARYYIDCHSYCSCGCGGRSKFCGEGCRNCSCGCGPAGQCDQRKECCNEFRYGQCNQDTGCTGPVWCRVVTCTPPWRIPAWNCTTTSATDQRTNQHTAPALEDCTPIGREYTAIGGPGSVLGEQRTPELGTPGPGGRYQLFDFGAIHHSPGTGAHEVHGAIAEKFAALGWEAGALGYPTTDELRTPDGRGRFNHFERGSVYWTRETGACAVVGAIRESWRALGWEAGALGYPTTDELGTPDGRGRFTHFEHGSVYWTAATGARAVRGAIREEWEAWGWEAGPLGYPTTDELPTPDGRGRFTHFTGTPAAPGGSVHWSPRTGARAVLGAVRDAWAYLGWEGGRLGYPVTSQARTPDGRAVYNHFEHGSVYASADTGAHAVTGAVLDRWRATGWEAGPLGLPTTDETAVAGGSFENFENGSIYVSAATGAHTVSGPVRQAFRDAGGPARWGFPTGEPEPVSAGQVRQAFERGTAVLTVATGAVRFG</sequence>
<gene>
    <name evidence="1" type="ORF">BJ968_000800</name>
</gene>
<evidence type="ECO:0000313" key="2">
    <source>
        <dbReference type="Proteomes" id="UP000521922"/>
    </source>
</evidence>
<organism evidence="1 2">
    <name type="scientific">Kineococcus aurantiacus</name>
    <dbReference type="NCBI Taxonomy" id="37633"/>
    <lineage>
        <taxon>Bacteria</taxon>
        <taxon>Bacillati</taxon>
        <taxon>Actinomycetota</taxon>
        <taxon>Actinomycetes</taxon>
        <taxon>Kineosporiales</taxon>
        <taxon>Kineosporiaceae</taxon>
        <taxon>Kineococcus</taxon>
    </lineage>
</organism>
<dbReference type="Pfam" id="PF08310">
    <property type="entry name" value="LGFP"/>
    <property type="match status" value="6"/>
</dbReference>
<dbReference type="InterPro" id="IPR013207">
    <property type="entry name" value="LGFP"/>
</dbReference>
<keyword evidence="2" id="KW-1185">Reference proteome</keyword>